<evidence type="ECO:0000256" key="2">
    <source>
        <dbReference type="ARBA" id="ARBA00023002"/>
    </source>
</evidence>
<comment type="caution">
    <text evidence="3">The sequence shown here is derived from an EMBL/GenBank/DDBJ whole genome shotgun (WGS) entry which is preliminary data.</text>
</comment>
<evidence type="ECO:0000256" key="1">
    <source>
        <dbReference type="ARBA" id="ARBA00006484"/>
    </source>
</evidence>
<name>A0A917RZ57_9NOCA</name>
<evidence type="ECO:0000313" key="4">
    <source>
        <dbReference type="Proteomes" id="UP000638263"/>
    </source>
</evidence>
<dbReference type="InterPro" id="IPR002347">
    <property type="entry name" value="SDR_fam"/>
</dbReference>
<accession>A0A917RZ57</accession>
<gene>
    <name evidence="3" type="ORF">GCM10011588_71570</name>
</gene>
<reference evidence="3" key="1">
    <citation type="journal article" date="2014" name="Int. J. Syst. Evol. Microbiol.">
        <title>Complete genome sequence of Corynebacterium casei LMG S-19264T (=DSM 44701T), isolated from a smear-ripened cheese.</title>
        <authorList>
            <consortium name="US DOE Joint Genome Institute (JGI-PGF)"/>
            <person name="Walter F."/>
            <person name="Albersmeier A."/>
            <person name="Kalinowski J."/>
            <person name="Ruckert C."/>
        </authorList>
    </citation>
    <scope>NUCLEOTIDE SEQUENCE</scope>
    <source>
        <strain evidence="3">CGMCC 4.3508</strain>
    </source>
</reference>
<dbReference type="PANTHER" id="PTHR43477:SF1">
    <property type="entry name" value="DIHYDROANTICAPSIN 7-DEHYDROGENASE"/>
    <property type="match status" value="1"/>
</dbReference>
<dbReference type="Gene3D" id="3.40.50.720">
    <property type="entry name" value="NAD(P)-binding Rossmann-like Domain"/>
    <property type="match status" value="1"/>
</dbReference>
<keyword evidence="2" id="KW-0560">Oxidoreductase</keyword>
<dbReference type="InterPro" id="IPR036291">
    <property type="entry name" value="NAD(P)-bd_dom_sf"/>
</dbReference>
<organism evidence="3 4">
    <name type="scientific">Nocardia jinanensis</name>
    <dbReference type="NCBI Taxonomy" id="382504"/>
    <lineage>
        <taxon>Bacteria</taxon>
        <taxon>Bacillati</taxon>
        <taxon>Actinomycetota</taxon>
        <taxon>Actinomycetes</taxon>
        <taxon>Mycobacteriales</taxon>
        <taxon>Nocardiaceae</taxon>
        <taxon>Nocardia</taxon>
    </lineage>
</organism>
<dbReference type="Pfam" id="PF13561">
    <property type="entry name" value="adh_short_C2"/>
    <property type="match status" value="1"/>
</dbReference>
<dbReference type="CDD" id="cd11731">
    <property type="entry name" value="Lin1944_like_SDR_c"/>
    <property type="match status" value="1"/>
</dbReference>
<sequence length="181" mass="19421">MLTAGRTSGDVNVDIRSAESIERMYKELPPLDAVVGIADSGALDDFETLSEDKLDDNMRGKFYGQANLVLIGQRYLNPGGSFTLTSGIFADHPWKTVTGGGVVSGALHSFVLSAALELQGRFRVNVVSPTMIGDSVDQFGNLFPGLPVVPMDELIEYYLDMIEGDVTGQIIRAYGTSPCPA</sequence>
<protein>
    <submittedName>
        <fullName evidence="3">Short chain dehydrogenase</fullName>
    </submittedName>
</protein>
<dbReference type="PANTHER" id="PTHR43477">
    <property type="entry name" value="DIHYDROANTICAPSIN 7-DEHYDROGENASE"/>
    <property type="match status" value="1"/>
</dbReference>
<reference evidence="3" key="2">
    <citation type="submission" date="2020-09" db="EMBL/GenBank/DDBJ databases">
        <authorList>
            <person name="Sun Q."/>
            <person name="Zhou Y."/>
        </authorList>
    </citation>
    <scope>NUCLEOTIDE SEQUENCE</scope>
    <source>
        <strain evidence="3">CGMCC 4.3508</strain>
    </source>
</reference>
<dbReference type="InterPro" id="IPR051122">
    <property type="entry name" value="SDR_DHRS6-like"/>
</dbReference>
<dbReference type="EMBL" id="BMMH01000043">
    <property type="protein sequence ID" value="GGL46436.1"/>
    <property type="molecule type" value="Genomic_DNA"/>
</dbReference>
<comment type="similarity">
    <text evidence="1">Belongs to the short-chain dehydrogenases/reductases (SDR) family.</text>
</comment>
<evidence type="ECO:0000313" key="3">
    <source>
        <dbReference type="EMBL" id="GGL46436.1"/>
    </source>
</evidence>
<dbReference type="NCBIfam" id="NF005754">
    <property type="entry name" value="PRK07578.1"/>
    <property type="match status" value="1"/>
</dbReference>
<dbReference type="Proteomes" id="UP000638263">
    <property type="component" value="Unassembled WGS sequence"/>
</dbReference>
<dbReference type="GO" id="GO:0016491">
    <property type="term" value="F:oxidoreductase activity"/>
    <property type="evidence" value="ECO:0007669"/>
    <property type="project" value="UniProtKB-KW"/>
</dbReference>
<keyword evidence="4" id="KW-1185">Reference proteome</keyword>
<proteinExistence type="inferred from homology"/>
<dbReference type="SUPFAM" id="SSF51735">
    <property type="entry name" value="NAD(P)-binding Rossmann-fold domains"/>
    <property type="match status" value="1"/>
</dbReference>
<dbReference type="AlphaFoldDB" id="A0A917RZ57"/>